<protein>
    <submittedName>
        <fullName evidence="2">Uncharacterized protein</fullName>
    </submittedName>
</protein>
<evidence type="ECO:0000256" key="1">
    <source>
        <dbReference type="SAM" id="SignalP"/>
    </source>
</evidence>
<sequence length="168" mass="17655">MNSLRALAGALLASTLLLGAAPAQAASASAVSASEDSAAAARPGNGRVLYAGLSGGEGHLKVKNGTTRDAVVTLVKGKKKALSFYIRAKSTATLKDIQDGTYRVFYTSGYRFSTSKGRFTRYAVYRRFDDTLRYTTSSTSATIWTLTLKPAIGGNATTSGVDPKNFPS</sequence>
<dbReference type="RefSeq" id="WP_379570607.1">
    <property type="nucleotide sequence ID" value="NZ_JBHUFV010000015.1"/>
</dbReference>
<feature type="signal peptide" evidence="1">
    <location>
        <begin position="1"/>
        <end position="25"/>
    </location>
</feature>
<dbReference type="EMBL" id="JBHUFV010000015">
    <property type="protein sequence ID" value="MFD1931351.1"/>
    <property type="molecule type" value="Genomic_DNA"/>
</dbReference>
<gene>
    <name evidence="2" type="ORF">ACFSKW_07685</name>
</gene>
<keyword evidence="3" id="KW-1185">Reference proteome</keyword>
<dbReference type="Proteomes" id="UP001597368">
    <property type="component" value="Unassembled WGS sequence"/>
</dbReference>
<reference evidence="3" key="1">
    <citation type="journal article" date="2019" name="Int. J. Syst. Evol. Microbiol.">
        <title>The Global Catalogue of Microorganisms (GCM) 10K type strain sequencing project: providing services to taxonomists for standard genome sequencing and annotation.</title>
        <authorList>
            <consortium name="The Broad Institute Genomics Platform"/>
            <consortium name="The Broad Institute Genome Sequencing Center for Infectious Disease"/>
            <person name="Wu L."/>
            <person name="Ma J."/>
        </authorList>
    </citation>
    <scope>NUCLEOTIDE SEQUENCE [LARGE SCALE GENOMIC DNA]</scope>
    <source>
        <strain evidence="3">ICMP 6774ER</strain>
    </source>
</reference>
<feature type="chain" id="PRO_5046047520" evidence="1">
    <location>
        <begin position="26"/>
        <end position="168"/>
    </location>
</feature>
<proteinExistence type="predicted"/>
<organism evidence="2 3">
    <name type="scientific">Nonomuraea mangrovi</name>
    <dbReference type="NCBI Taxonomy" id="2316207"/>
    <lineage>
        <taxon>Bacteria</taxon>
        <taxon>Bacillati</taxon>
        <taxon>Actinomycetota</taxon>
        <taxon>Actinomycetes</taxon>
        <taxon>Streptosporangiales</taxon>
        <taxon>Streptosporangiaceae</taxon>
        <taxon>Nonomuraea</taxon>
    </lineage>
</organism>
<comment type="caution">
    <text evidence="2">The sequence shown here is derived from an EMBL/GenBank/DDBJ whole genome shotgun (WGS) entry which is preliminary data.</text>
</comment>
<accession>A0ABW4SPC0</accession>
<name>A0ABW4SPC0_9ACTN</name>
<evidence type="ECO:0000313" key="3">
    <source>
        <dbReference type="Proteomes" id="UP001597368"/>
    </source>
</evidence>
<evidence type="ECO:0000313" key="2">
    <source>
        <dbReference type="EMBL" id="MFD1931351.1"/>
    </source>
</evidence>
<keyword evidence="1" id="KW-0732">Signal</keyword>